<dbReference type="RefSeq" id="WP_258386291.1">
    <property type="nucleotide sequence ID" value="NZ_CP091430.1"/>
</dbReference>
<dbReference type="EMBL" id="CP091430">
    <property type="protein sequence ID" value="UVI30221.1"/>
    <property type="molecule type" value="Genomic_DNA"/>
</dbReference>
<accession>A0ABY5S8G3</accession>
<gene>
    <name evidence="2" type="ORF">L1F29_33470</name>
</gene>
<keyword evidence="1" id="KW-0472">Membrane</keyword>
<protein>
    <submittedName>
        <fullName evidence="2">Uncharacterized protein</fullName>
    </submittedName>
</protein>
<dbReference type="Proteomes" id="UP001057877">
    <property type="component" value="Chromosome"/>
</dbReference>
<feature type="transmembrane region" description="Helical" evidence="1">
    <location>
        <begin position="75"/>
        <end position="99"/>
    </location>
</feature>
<keyword evidence="1" id="KW-0812">Transmembrane</keyword>
<feature type="transmembrane region" description="Helical" evidence="1">
    <location>
        <begin position="111"/>
        <end position="133"/>
    </location>
</feature>
<evidence type="ECO:0000313" key="2">
    <source>
        <dbReference type="EMBL" id="UVI30221.1"/>
    </source>
</evidence>
<keyword evidence="1" id="KW-1133">Transmembrane helix</keyword>
<organism evidence="2 3">
    <name type="scientific">Paenibacillus spongiae</name>
    <dbReference type="NCBI Taxonomy" id="2909671"/>
    <lineage>
        <taxon>Bacteria</taxon>
        <taxon>Bacillati</taxon>
        <taxon>Bacillota</taxon>
        <taxon>Bacilli</taxon>
        <taxon>Bacillales</taxon>
        <taxon>Paenibacillaceae</taxon>
        <taxon>Paenibacillus</taxon>
    </lineage>
</organism>
<evidence type="ECO:0000256" key="1">
    <source>
        <dbReference type="SAM" id="Phobius"/>
    </source>
</evidence>
<reference evidence="2" key="1">
    <citation type="submission" date="2022-01" db="EMBL/GenBank/DDBJ databases">
        <title>Paenibacillus spongiae sp. nov., isolated from marine sponge.</title>
        <authorList>
            <person name="Li Z."/>
            <person name="Zhang M."/>
        </authorList>
    </citation>
    <scope>NUCLEOTIDE SEQUENCE</scope>
    <source>
        <strain evidence="2">PHS-Z3</strain>
    </source>
</reference>
<evidence type="ECO:0000313" key="3">
    <source>
        <dbReference type="Proteomes" id="UP001057877"/>
    </source>
</evidence>
<keyword evidence="3" id="KW-1185">Reference proteome</keyword>
<feature type="transmembrane region" description="Helical" evidence="1">
    <location>
        <begin position="44"/>
        <end position="63"/>
    </location>
</feature>
<sequence length="144" mass="16519">MIVLKWLFAIIFHPIMIVVILFTLIMPFMLYGDLKKVLTYEVPTSNPTLIIISLISLFIYLAMKIKFLGKPYRKVTMLLPALQMIVYTCTALSIGLTLVNKWADEGLYSKGWAITLALLAIVAIRLGMSFLYWKYPIVQRKGDR</sequence>
<proteinExistence type="predicted"/>
<feature type="transmembrane region" description="Helical" evidence="1">
    <location>
        <begin position="7"/>
        <end position="32"/>
    </location>
</feature>
<name>A0ABY5S8G3_9BACL</name>